<organism evidence="1 2">
    <name type="scientific">Desulfomarina profundi</name>
    <dbReference type="NCBI Taxonomy" id="2772557"/>
    <lineage>
        <taxon>Bacteria</taxon>
        <taxon>Pseudomonadati</taxon>
        <taxon>Thermodesulfobacteriota</taxon>
        <taxon>Desulfobulbia</taxon>
        <taxon>Desulfobulbales</taxon>
        <taxon>Desulfobulbaceae</taxon>
        <taxon>Desulfomarina</taxon>
    </lineage>
</organism>
<keyword evidence="2" id="KW-1185">Reference proteome</keyword>
<dbReference type="Pfam" id="PF13911">
    <property type="entry name" value="AhpC-TSA_2"/>
    <property type="match status" value="1"/>
</dbReference>
<gene>
    <name evidence="1" type="ORF">DGMP_18080</name>
</gene>
<dbReference type="EMBL" id="AP024086">
    <property type="protein sequence ID" value="BCL61115.1"/>
    <property type="molecule type" value="Genomic_DNA"/>
</dbReference>
<dbReference type="KEGG" id="dbk:DGMP_18080"/>
<reference evidence="1" key="1">
    <citation type="submission" date="2020-09" db="EMBL/GenBank/DDBJ databases">
        <title>Desulfogranum mesoprofundum gen. nov., sp. nov., a novel mesophilic, sulfate-reducing chemolithoautotroph isolated from a deep-sea hydrothermal vent chimney in the Suiyo Seamount.</title>
        <authorList>
            <person name="Hashimoto Y."/>
            <person name="Nakagawa S."/>
        </authorList>
    </citation>
    <scope>NUCLEOTIDE SEQUENCE</scope>
    <source>
        <strain evidence="1">KT2</strain>
    </source>
</reference>
<proteinExistence type="predicted"/>
<evidence type="ECO:0000313" key="1">
    <source>
        <dbReference type="EMBL" id="BCL61115.1"/>
    </source>
</evidence>
<dbReference type="InterPro" id="IPR032801">
    <property type="entry name" value="PXL2A/B/C"/>
</dbReference>
<evidence type="ECO:0008006" key="3">
    <source>
        <dbReference type="Google" id="ProtNLM"/>
    </source>
</evidence>
<accession>A0A8D5JPB8</accession>
<dbReference type="NCBIfam" id="NF040769">
    <property type="entry name" value="SelL_rel_redox"/>
    <property type="match status" value="1"/>
</dbReference>
<protein>
    <recommendedName>
        <fullName evidence="3">Alkyl hydroperoxide reductase subunit C/ Thiol specific antioxidant domain-containing protein</fullName>
    </recommendedName>
</protein>
<evidence type="ECO:0000313" key="2">
    <source>
        <dbReference type="Proteomes" id="UP000826725"/>
    </source>
</evidence>
<name>A0A8D5JPB8_9BACT</name>
<dbReference type="AlphaFoldDB" id="A0A8D5JPB8"/>
<sequence length="137" mass="16077">MQLYQHKEELEKWECRVVTVSFESQETAVKYLKDTKLTWPVILDEEKKLYTYFGMGKGTFWEIWGYQTWLAYFRELLQGRLPRKSNGDIHQQGGDIILDRNNTVRYVHVGRGPADRPNINTLLQQVHNLSASEGNTD</sequence>
<dbReference type="Proteomes" id="UP000826725">
    <property type="component" value="Chromosome"/>
</dbReference>